<proteinExistence type="predicted"/>
<organism evidence="1 2">
    <name type="scientific">Kutzneria chonburiensis</name>
    <dbReference type="NCBI Taxonomy" id="1483604"/>
    <lineage>
        <taxon>Bacteria</taxon>
        <taxon>Bacillati</taxon>
        <taxon>Actinomycetota</taxon>
        <taxon>Actinomycetes</taxon>
        <taxon>Pseudonocardiales</taxon>
        <taxon>Pseudonocardiaceae</taxon>
        <taxon>Kutzneria</taxon>
    </lineage>
</organism>
<dbReference type="EMBL" id="JBHLUD010000002">
    <property type="protein sequence ID" value="MFC0541891.1"/>
    <property type="molecule type" value="Genomic_DNA"/>
</dbReference>
<keyword evidence="2" id="KW-1185">Reference proteome</keyword>
<evidence type="ECO:0000313" key="2">
    <source>
        <dbReference type="Proteomes" id="UP001589810"/>
    </source>
</evidence>
<name>A0ABV6MPT3_9PSEU</name>
<reference evidence="1 2" key="1">
    <citation type="submission" date="2024-09" db="EMBL/GenBank/DDBJ databases">
        <authorList>
            <person name="Sun Q."/>
            <person name="Mori K."/>
        </authorList>
    </citation>
    <scope>NUCLEOTIDE SEQUENCE [LARGE SCALE GENOMIC DNA]</scope>
    <source>
        <strain evidence="1 2">TBRC 1432</strain>
    </source>
</reference>
<protein>
    <submittedName>
        <fullName evidence="1">Uncharacterized protein</fullName>
    </submittedName>
</protein>
<dbReference type="Proteomes" id="UP001589810">
    <property type="component" value="Unassembled WGS sequence"/>
</dbReference>
<comment type="caution">
    <text evidence="1">The sequence shown here is derived from an EMBL/GenBank/DDBJ whole genome shotgun (WGS) entry which is preliminary data.</text>
</comment>
<evidence type="ECO:0000313" key="1">
    <source>
        <dbReference type="EMBL" id="MFC0541891.1"/>
    </source>
</evidence>
<dbReference type="RefSeq" id="WP_273942074.1">
    <property type="nucleotide sequence ID" value="NZ_CP097263.1"/>
</dbReference>
<accession>A0ABV6MPT3</accession>
<gene>
    <name evidence="1" type="ORF">ACFFH7_10390</name>
</gene>
<sequence>MEGIFSASGRCELMVVHIRSARVAELEALPVRALYSFTARAILQIPRYLSRVSIGWLVGCVDCCNFVELFFVAAD</sequence>